<protein>
    <recommendedName>
        <fullName evidence="2">SIS domain-containing protein</fullName>
    </recommendedName>
</protein>
<reference evidence="3 4" key="1">
    <citation type="submission" date="2022-08" db="EMBL/GenBank/DDBJ databases">
        <title>Tractidigestivibacter montrealensis type strain KD21.</title>
        <authorList>
            <person name="Diop K."/>
            <person name="Richard C."/>
            <person name="Routy B."/>
        </authorList>
    </citation>
    <scope>NUCLEOTIDE SEQUENCE [LARGE SCALE GENOMIC DNA]</scope>
    <source>
        <strain evidence="3 4">KD21</strain>
    </source>
</reference>
<keyword evidence="4" id="KW-1185">Reference proteome</keyword>
<dbReference type="InterPro" id="IPR046348">
    <property type="entry name" value="SIS_dom_sf"/>
</dbReference>
<evidence type="ECO:0000313" key="3">
    <source>
        <dbReference type="EMBL" id="MCR9036298.1"/>
    </source>
</evidence>
<feature type="domain" description="SIS" evidence="2">
    <location>
        <begin position="30"/>
        <end position="173"/>
    </location>
</feature>
<dbReference type="PANTHER" id="PTHR43443">
    <property type="entry name" value="3-HEXULOSE-6-PHOSPHATE ISOMERASE"/>
    <property type="match status" value="1"/>
</dbReference>
<name>A0ABT1Z7V8_9ACTN</name>
<sequence>MAGRDSTALVLKELGETLPSLDDAQLDCLVDELLVPGRRVLVMGVGRMLISLKAWVKRLKHLGIDINYVGDETEMPVREHDLVLIGSSSGESKLPAEIGRIAREKGADVFYIGCTPGSTIDSLASNRLLLRGRTKFAGRGEYASEQPMSTLVEQELFLLGDIVALEIMWRMGWTEKDVKDRHANLE</sequence>
<dbReference type="Gene3D" id="3.40.50.10490">
    <property type="entry name" value="Glucose-6-phosphate isomerase like protein, domain 1"/>
    <property type="match status" value="1"/>
</dbReference>
<dbReference type="EMBL" id="JANSKA010000003">
    <property type="protein sequence ID" value="MCR9036298.1"/>
    <property type="molecule type" value="Genomic_DNA"/>
</dbReference>
<gene>
    <name evidence="3" type="ORF">NVS32_04965</name>
</gene>
<comment type="caution">
    <text evidence="3">The sequence shown here is derived from an EMBL/GenBank/DDBJ whole genome shotgun (WGS) entry which is preliminary data.</text>
</comment>
<dbReference type="PROSITE" id="PS51464">
    <property type="entry name" value="SIS"/>
    <property type="match status" value="1"/>
</dbReference>
<evidence type="ECO:0000313" key="4">
    <source>
        <dbReference type="Proteomes" id="UP001204320"/>
    </source>
</evidence>
<dbReference type="RefSeq" id="WP_032111118.1">
    <property type="nucleotide sequence ID" value="NZ_JANSKA010000003.1"/>
</dbReference>
<dbReference type="InterPro" id="IPR001347">
    <property type="entry name" value="SIS_dom"/>
</dbReference>
<dbReference type="InterPro" id="IPR017552">
    <property type="entry name" value="PHI/rmpB"/>
</dbReference>
<proteinExistence type="inferred from homology"/>
<dbReference type="SUPFAM" id="SSF53697">
    <property type="entry name" value="SIS domain"/>
    <property type="match status" value="1"/>
</dbReference>
<evidence type="ECO:0000256" key="1">
    <source>
        <dbReference type="ARBA" id="ARBA00009235"/>
    </source>
</evidence>
<dbReference type="PANTHER" id="PTHR43443:SF1">
    <property type="entry name" value="3-HEXULOSE-6-PHOSPHATE ISOMERASE"/>
    <property type="match status" value="1"/>
</dbReference>
<evidence type="ECO:0000259" key="2">
    <source>
        <dbReference type="PROSITE" id="PS51464"/>
    </source>
</evidence>
<comment type="similarity">
    <text evidence="1">Belongs to the SIS family. PHI subfamily.</text>
</comment>
<dbReference type="Proteomes" id="UP001204320">
    <property type="component" value="Unassembled WGS sequence"/>
</dbReference>
<organism evidence="3 4">
    <name type="scientific">Tractidigestivibacter montrealensis</name>
    <dbReference type="NCBI Taxonomy" id="2972466"/>
    <lineage>
        <taxon>Bacteria</taxon>
        <taxon>Bacillati</taxon>
        <taxon>Actinomycetota</taxon>
        <taxon>Coriobacteriia</taxon>
        <taxon>Coriobacteriales</taxon>
        <taxon>Atopobiaceae</taxon>
        <taxon>Tractidigestivibacter</taxon>
    </lineage>
</organism>
<accession>A0ABT1Z7V8</accession>